<evidence type="ECO:0000256" key="2">
    <source>
        <dbReference type="ARBA" id="ARBA00022723"/>
    </source>
</evidence>
<accession>A0A2Z4G9L4</accession>
<protein>
    <submittedName>
        <fullName evidence="6">Thiol oxidoreductase</fullName>
    </submittedName>
</protein>
<dbReference type="GO" id="GO:0046872">
    <property type="term" value="F:metal ion binding"/>
    <property type="evidence" value="ECO:0007669"/>
    <property type="project" value="UniProtKB-KW"/>
</dbReference>
<dbReference type="Pfam" id="PF06537">
    <property type="entry name" value="DHOR"/>
    <property type="match status" value="2"/>
</dbReference>
<organism evidence="6 7">
    <name type="scientific">Arcticibacterium luteifluviistationis</name>
    <dbReference type="NCBI Taxonomy" id="1784714"/>
    <lineage>
        <taxon>Bacteria</taxon>
        <taxon>Pseudomonadati</taxon>
        <taxon>Bacteroidota</taxon>
        <taxon>Cytophagia</taxon>
        <taxon>Cytophagales</taxon>
        <taxon>Leadbetterellaceae</taxon>
        <taxon>Arcticibacterium</taxon>
    </lineage>
</organism>
<feature type="domain" description="Cytochrome c" evidence="5">
    <location>
        <begin position="66"/>
        <end position="320"/>
    </location>
</feature>
<dbReference type="PIRSF" id="PIRSF028099">
    <property type="entry name" value="DUF1111"/>
    <property type="match status" value="1"/>
</dbReference>
<keyword evidence="1 4" id="KW-0349">Heme</keyword>
<evidence type="ECO:0000256" key="4">
    <source>
        <dbReference type="PROSITE-ProRule" id="PRU00433"/>
    </source>
</evidence>
<sequence length="462" mass="50524">MTRFSHTALFFISLIALTQCEMKDELDPQGTYEENEEYSGGNLTTFDFGENAFGHSAPNLVFEEENAFVVGNSFFRSNWTTAPASASVRDGLGPVFNSRSCGGCHPKDGRGTPPLTYGEPLNGLLFRLSGANGAPETTYGEQLQDKAILGKVPEAKVAVTYAELSGKYADGTSYSLRKPNYEFTEWGYGAIESGFLFSPRVGNQLAGVGLLEAINNADILASVDEQDMNGDGISGRANYVFDAVSQSTLLGKFGWKSNQPNLLQQTAGAFNGDIGITSSVFMKDHVTDAQTDLHDVINGGEPEISDKNLNDVVFYLQTLSVPARRDAEDVDVLKGKLLFTQLECATCHTPKYVTGTSHEIPALREQTIRPYTDLLLHDMGADLADGRPDFLANGNEWRTPPLWGIGLLQTVNGHTFLLHDGRARNIEEAILWHGGEAEKSKEKFTNLTAQDRTRLLKFLESL</sequence>
<evidence type="ECO:0000313" key="7">
    <source>
        <dbReference type="Proteomes" id="UP000249873"/>
    </source>
</evidence>
<dbReference type="PROSITE" id="PS51007">
    <property type="entry name" value="CYTC"/>
    <property type="match status" value="2"/>
</dbReference>
<dbReference type="SUPFAM" id="SSF46626">
    <property type="entry name" value="Cytochrome c"/>
    <property type="match status" value="1"/>
</dbReference>
<dbReference type="OrthoDB" id="9805202at2"/>
<dbReference type="Proteomes" id="UP000249873">
    <property type="component" value="Chromosome"/>
</dbReference>
<evidence type="ECO:0000256" key="3">
    <source>
        <dbReference type="ARBA" id="ARBA00023004"/>
    </source>
</evidence>
<name>A0A2Z4G9L4_9BACT</name>
<reference evidence="6 7" key="1">
    <citation type="submission" date="2018-05" db="EMBL/GenBank/DDBJ databases">
        <title>Complete genome sequence of Arcticibacterium luteifluviistationis SM1504T, a cytophagaceae bacterium isolated from Arctic surface seawater.</title>
        <authorList>
            <person name="Li Y."/>
            <person name="Qin Q.-L."/>
        </authorList>
    </citation>
    <scope>NUCLEOTIDE SEQUENCE [LARGE SCALE GENOMIC DNA]</scope>
    <source>
        <strain evidence="6 7">SM1504</strain>
    </source>
</reference>
<feature type="domain" description="Cytochrome c" evidence="5">
    <location>
        <begin position="330"/>
        <end position="462"/>
    </location>
</feature>
<keyword evidence="7" id="KW-1185">Reference proteome</keyword>
<keyword evidence="3 4" id="KW-0408">Iron</keyword>
<keyword evidence="2 4" id="KW-0479">Metal-binding</keyword>
<evidence type="ECO:0000313" key="6">
    <source>
        <dbReference type="EMBL" id="AWV97758.1"/>
    </source>
</evidence>
<dbReference type="PANTHER" id="PTHR30600:SF4">
    <property type="entry name" value="CYTOCHROME C DOMAIN-CONTAINING PROTEIN"/>
    <property type="match status" value="1"/>
</dbReference>
<dbReference type="AlphaFoldDB" id="A0A2Z4G9L4"/>
<evidence type="ECO:0000259" key="5">
    <source>
        <dbReference type="PROSITE" id="PS51007"/>
    </source>
</evidence>
<gene>
    <name evidence="6" type="ORF">DJ013_06085</name>
</gene>
<proteinExistence type="predicted"/>
<dbReference type="GO" id="GO:0020037">
    <property type="term" value="F:heme binding"/>
    <property type="evidence" value="ECO:0007669"/>
    <property type="project" value="InterPro"/>
</dbReference>
<dbReference type="EMBL" id="CP029480">
    <property type="protein sequence ID" value="AWV97758.1"/>
    <property type="molecule type" value="Genomic_DNA"/>
</dbReference>
<dbReference type="InterPro" id="IPR010538">
    <property type="entry name" value="DHOR"/>
</dbReference>
<dbReference type="GO" id="GO:0004130">
    <property type="term" value="F:cytochrome-c peroxidase activity"/>
    <property type="evidence" value="ECO:0007669"/>
    <property type="project" value="TreeGrafter"/>
</dbReference>
<dbReference type="KEGG" id="als:DJ013_06085"/>
<evidence type="ECO:0000256" key="1">
    <source>
        <dbReference type="ARBA" id="ARBA00022617"/>
    </source>
</evidence>
<dbReference type="GO" id="GO:0009055">
    <property type="term" value="F:electron transfer activity"/>
    <property type="evidence" value="ECO:0007669"/>
    <property type="project" value="InterPro"/>
</dbReference>
<dbReference type="InterPro" id="IPR009056">
    <property type="entry name" value="Cyt_c-like_dom"/>
</dbReference>
<dbReference type="InterPro" id="IPR036909">
    <property type="entry name" value="Cyt_c-like_dom_sf"/>
</dbReference>
<dbReference type="Gene3D" id="1.10.760.10">
    <property type="entry name" value="Cytochrome c-like domain"/>
    <property type="match status" value="1"/>
</dbReference>
<dbReference type="InterPro" id="IPR051395">
    <property type="entry name" value="Cytochrome_c_Peroxidase/MauG"/>
</dbReference>
<dbReference type="PANTHER" id="PTHR30600">
    <property type="entry name" value="CYTOCHROME C PEROXIDASE-RELATED"/>
    <property type="match status" value="1"/>
</dbReference>